<keyword evidence="12" id="KW-1185">Reference proteome</keyword>
<keyword evidence="2 7" id="KW-0699">rRNA-binding</keyword>
<dbReference type="InterPro" id="IPR019926">
    <property type="entry name" value="Ribosomal_uL3_CS"/>
</dbReference>
<dbReference type="PANTHER" id="PTHR11229:SF16">
    <property type="entry name" value="LARGE RIBOSOMAL SUBUNIT PROTEIN UL3C"/>
    <property type="match status" value="1"/>
</dbReference>
<dbReference type="PANTHER" id="PTHR11229">
    <property type="entry name" value="50S RIBOSOMAL PROTEIN L3"/>
    <property type="match status" value="1"/>
</dbReference>
<dbReference type="HAMAP" id="MF_01325_B">
    <property type="entry name" value="Ribosomal_uL3_B"/>
    <property type="match status" value="1"/>
</dbReference>
<dbReference type="PROSITE" id="PS00474">
    <property type="entry name" value="RIBOSOMAL_L3"/>
    <property type="match status" value="1"/>
</dbReference>
<comment type="subunit">
    <text evidence="7 9">Part of the 50S ribosomal subunit. Forms a cluster with proteins L14 and L19.</text>
</comment>
<dbReference type="GO" id="GO:0022625">
    <property type="term" value="C:cytosolic large ribosomal subunit"/>
    <property type="evidence" value="ECO:0007669"/>
    <property type="project" value="TreeGrafter"/>
</dbReference>
<dbReference type="Gene3D" id="2.40.30.10">
    <property type="entry name" value="Translation factors"/>
    <property type="match status" value="1"/>
</dbReference>
<evidence type="ECO:0000313" key="12">
    <source>
        <dbReference type="Proteomes" id="UP000199182"/>
    </source>
</evidence>
<dbReference type="FunFam" id="2.40.30.10:FF:000004">
    <property type="entry name" value="50S ribosomal protein L3"/>
    <property type="match status" value="1"/>
</dbReference>
<dbReference type="FunFam" id="3.30.160.810:FF:000001">
    <property type="entry name" value="50S ribosomal protein L3"/>
    <property type="match status" value="1"/>
</dbReference>
<keyword evidence="3 7" id="KW-0694">RNA-binding</keyword>
<dbReference type="SUPFAM" id="SSF50447">
    <property type="entry name" value="Translation proteins"/>
    <property type="match status" value="1"/>
</dbReference>
<feature type="region of interest" description="Disordered" evidence="10">
    <location>
        <begin position="135"/>
        <end position="154"/>
    </location>
</feature>
<evidence type="ECO:0000256" key="4">
    <source>
        <dbReference type="ARBA" id="ARBA00022980"/>
    </source>
</evidence>
<dbReference type="NCBIfam" id="TIGR03625">
    <property type="entry name" value="L3_bact"/>
    <property type="match status" value="1"/>
</dbReference>
<dbReference type="STRING" id="258515.SAMN05192585_10872"/>
<evidence type="ECO:0000256" key="1">
    <source>
        <dbReference type="ARBA" id="ARBA00006540"/>
    </source>
</evidence>
<evidence type="ECO:0000256" key="9">
    <source>
        <dbReference type="RuleBase" id="RU003906"/>
    </source>
</evidence>
<evidence type="ECO:0000256" key="8">
    <source>
        <dbReference type="RuleBase" id="RU003905"/>
    </source>
</evidence>
<dbReference type="InterPro" id="IPR019927">
    <property type="entry name" value="Ribosomal_uL3_bac/org-type"/>
</dbReference>
<dbReference type="GO" id="GO:0019843">
    <property type="term" value="F:rRNA binding"/>
    <property type="evidence" value="ECO:0007669"/>
    <property type="project" value="UniProtKB-UniRule"/>
</dbReference>
<proteinExistence type="inferred from homology"/>
<keyword evidence="5 7" id="KW-0687">Ribonucleoprotein</keyword>
<dbReference type="InterPro" id="IPR000597">
    <property type="entry name" value="Ribosomal_uL3"/>
</dbReference>
<dbReference type="Pfam" id="PF00297">
    <property type="entry name" value="Ribosomal_L3"/>
    <property type="match status" value="1"/>
</dbReference>
<evidence type="ECO:0000313" key="11">
    <source>
        <dbReference type="EMBL" id="SDM95959.1"/>
    </source>
</evidence>
<evidence type="ECO:0000256" key="10">
    <source>
        <dbReference type="SAM" id="MobiDB-lite"/>
    </source>
</evidence>
<comment type="function">
    <text evidence="7 9">One of the primary rRNA binding proteins, it binds directly near the 3'-end of the 23S rRNA, where it nucleates assembly of the 50S subunit.</text>
</comment>
<sequence length="211" mass="22356">MVKAIIGKKIGMTQIFDENGNVIPVTVVAAGPCVVVQKKTVQNDGYAAVQVGFGDVSATKVNKPSKGHFDKADVAPKRHLKEFKFDDPDALNVGDLIKADTFEQGDKVDVSGISKGKGYAGTIKRYGHHRLKETHGTGPVHRHAGSNGANSDPSRVMKGKKLPGHMGAENVTVQNLIVVKVDAENNLIALKGAVPGPKNGIVYITDSVKKA</sequence>
<dbReference type="EMBL" id="FNID01000008">
    <property type="protein sequence ID" value="SDM95959.1"/>
    <property type="molecule type" value="Genomic_DNA"/>
</dbReference>
<protein>
    <recommendedName>
        <fullName evidence="6 7">Large ribosomal subunit protein uL3</fullName>
    </recommendedName>
</protein>
<evidence type="ECO:0000256" key="5">
    <source>
        <dbReference type="ARBA" id="ARBA00023274"/>
    </source>
</evidence>
<comment type="similarity">
    <text evidence="1 7 8">Belongs to the universal ribosomal protein uL3 family.</text>
</comment>
<dbReference type="Gene3D" id="3.30.160.810">
    <property type="match status" value="1"/>
</dbReference>
<reference evidence="11 12" key="1">
    <citation type="submission" date="2016-10" db="EMBL/GenBank/DDBJ databases">
        <authorList>
            <person name="de Groot N.N."/>
        </authorList>
    </citation>
    <scope>NUCLEOTIDE SEQUENCE [LARGE SCALE GENOMIC DNA]</scope>
    <source>
        <strain evidence="11 12">CGMCC 1.5012</strain>
    </source>
</reference>
<accession>A0A1G9XGL4</accession>
<dbReference type="Proteomes" id="UP000199182">
    <property type="component" value="Unassembled WGS sequence"/>
</dbReference>
<dbReference type="GO" id="GO:0006412">
    <property type="term" value="P:translation"/>
    <property type="evidence" value="ECO:0007669"/>
    <property type="project" value="UniProtKB-UniRule"/>
</dbReference>
<dbReference type="RefSeq" id="WP_092638801.1">
    <property type="nucleotide sequence ID" value="NZ_FNID01000008.1"/>
</dbReference>
<dbReference type="OrthoDB" id="9806135at2"/>
<dbReference type="GO" id="GO:0003735">
    <property type="term" value="F:structural constituent of ribosome"/>
    <property type="evidence" value="ECO:0007669"/>
    <property type="project" value="UniProtKB-UniRule"/>
</dbReference>
<name>A0A1G9XGL4_9FIRM</name>
<evidence type="ECO:0000256" key="6">
    <source>
        <dbReference type="ARBA" id="ARBA00035243"/>
    </source>
</evidence>
<evidence type="ECO:0000256" key="7">
    <source>
        <dbReference type="HAMAP-Rule" id="MF_01325"/>
    </source>
</evidence>
<evidence type="ECO:0000256" key="2">
    <source>
        <dbReference type="ARBA" id="ARBA00022730"/>
    </source>
</evidence>
<evidence type="ECO:0000256" key="3">
    <source>
        <dbReference type="ARBA" id="ARBA00022884"/>
    </source>
</evidence>
<gene>
    <name evidence="7" type="primary">rplC</name>
    <name evidence="11" type="ORF">SAMN05192585_10872</name>
</gene>
<dbReference type="InterPro" id="IPR009000">
    <property type="entry name" value="Transl_B-barrel_sf"/>
</dbReference>
<organism evidence="11 12">
    <name type="scientific">Acetanaerobacterium elongatum</name>
    <dbReference type="NCBI Taxonomy" id="258515"/>
    <lineage>
        <taxon>Bacteria</taxon>
        <taxon>Bacillati</taxon>
        <taxon>Bacillota</taxon>
        <taxon>Clostridia</taxon>
        <taxon>Eubacteriales</taxon>
        <taxon>Oscillospiraceae</taxon>
        <taxon>Acetanaerobacterium</taxon>
    </lineage>
</organism>
<keyword evidence="4 7" id="KW-0689">Ribosomal protein</keyword>
<dbReference type="AlphaFoldDB" id="A0A1G9XGL4"/>